<dbReference type="Gene3D" id="1.10.520.20">
    <property type="entry name" value="N-terminal domain of the delta subunit of the F1F0-ATP synthase"/>
    <property type="match status" value="1"/>
</dbReference>
<proteinExistence type="inferred from homology"/>
<dbReference type="GO" id="GO:0005886">
    <property type="term" value="C:plasma membrane"/>
    <property type="evidence" value="ECO:0007669"/>
    <property type="project" value="UniProtKB-SubCell"/>
</dbReference>
<dbReference type="GO" id="GO:0046933">
    <property type="term" value="F:proton-transporting ATP synthase activity, rotational mechanism"/>
    <property type="evidence" value="ECO:0007669"/>
    <property type="project" value="UniProtKB-UniRule"/>
</dbReference>
<keyword evidence="9" id="KW-1185">Reference proteome</keyword>
<dbReference type="GO" id="GO:0045259">
    <property type="term" value="C:proton-transporting ATP synthase complex"/>
    <property type="evidence" value="ECO:0007669"/>
    <property type="project" value="UniProtKB-KW"/>
</dbReference>
<dbReference type="InterPro" id="IPR026015">
    <property type="entry name" value="ATP_synth_OSCP/delta_N_sf"/>
</dbReference>
<dbReference type="HAMAP" id="MF_01416">
    <property type="entry name" value="ATP_synth_delta_bact"/>
    <property type="match status" value="1"/>
</dbReference>
<dbReference type="PRINTS" id="PR00125">
    <property type="entry name" value="ATPASEDELTA"/>
</dbReference>
<dbReference type="InterPro" id="IPR000711">
    <property type="entry name" value="ATPase_OSCP/dsu"/>
</dbReference>
<evidence type="ECO:0000256" key="3">
    <source>
        <dbReference type="ARBA" id="ARBA00022781"/>
    </source>
</evidence>
<keyword evidence="4 7" id="KW-0406">Ion transport</keyword>
<dbReference type="SUPFAM" id="SSF47928">
    <property type="entry name" value="N-terminal domain of the delta subunit of the F1F0-ATP synthase"/>
    <property type="match status" value="1"/>
</dbReference>
<dbReference type="AlphaFoldDB" id="A0A518H8B2"/>
<evidence type="ECO:0000313" key="8">
    <source>
        <dbReference type="EMBL" id="QDV37041.1"/>
    </source>
</evidence>
<evidence type="ECO:0000313" key="9">
    <source>
        <dbReference type="Proteomes" id="UP000317835"/>
    </source>
</evidence>
<name>A0A518H8B2_9BACT</name>
<comment type="similarity">
    <text evidence="7">Belongs to the ATPase delta chain family.</text>
</comment>
<keyword evidence="7" id="KW-1003">Cell membrane</keyword>
<evidence type="ECO:0000256" key="2">
    <source>
        <dbReference type="ARBA" id="ARBA00022448"/>
    </source>
</evidence>
<accession>A0A518H8B2</accession>
<evidence type="ECO:0000256" key="4">
    <source>
        <dbReference type="ARBA" id="ARBA00023065"/>
    </source>
</evidence>
<dbReference type="OrthoDB" id="9802471at2"/>
<evidence type="ECO:0000256" key="6">
    <source>
        <dbReference type="ARBA" id="ARBA00023310"/>
    </source>
</evidence>
<keyword evidence="3 7" id="KW-0375">Hydrogen ion transport</keyword>
<evidence type="ECO:0000256" key="1">
    <source>
        <dbReference type="ARBA" id="ARBA00004370"/>
    </source>
</evidence>
<dbReference type="PANTHER" id="PTHR11910">
    <property type="entry name" value="ATP SYNTHASE DELTA CHAIN"/>
    <property type="match status" value="1"/>
</dbReference>
<dbReference type="EMBL" id="CP036426">
    <property type="protein sequence ID" value="QDV37041.1"/>
    <property type="molecule type" value="Genomic_DNA"/>
</dbReference>
<comment type="function">
    <text evidence="7">This protein is part of the stalk that links CF(0) to CF(1). It either transmits conformational changes from CF(0) to CF(1) or is implicated in proton conduction.</text>
</comment>
<keyword evidence="2 7" id="KW-0813">Transport</keyword>
<evidence type="ECO:0000256" key="7">
    <source>
        <dbReference type="HAMAP-Rule" id="MF_01416"/>
    </source>
</evidence>
<dbReference type="Proteomes" id="UP000317835">
    <property type="component" value="Chromosome"/>
</dbReference>
<dbReference type="RefSeq" id="WP_145274259.1">
    <property type="nucleotide sequence ID" value="NZ_CP036426.1"/>
</dbReference>
<keyword evidence="6 7" id="KW-0066">ATP synthesis</keyword>
<keyword evidence="5 7" id="KW-0472">Membrane</keyword>
<organism evidence="8 9">
    <name type="scientific">Tautonia plasticadhaerens</name>
    <dbReference type="NCBI Taxonomy" id="2527974"/>
    <lineage>
        <taxon>Bacteria</taxon>
        <taxon>Pseudomonadati</taxon>
        <taxon>Planctomycetota</taxon>
        <taxon>Planctomycetia</taxon>
        <taxon>Isosphaerales</taxon>
        <taxon>Isosphaeraceae</taxon>
        <taxon>Tautonia</taxon>
    </lineage>
</organism>
<dbReference type="Pfam" id="PF00213">
    <property type="entry name" value="OSCP"/>
    <property type="match status" value="1"/>
</dbReference>
<gene>
    <name evidence="7 8" type="primary">atpH</name>
    <name evidence="8" type="ORF">ElP_49740</name>
</gene>
<dbReference type="NCBIfam" id="TIGR01145">
    <property type="entry name" value="ATP_synt_delta"/>
    <property type="match status" value="1"/>
</dbReference>
<comment type="subcellular location">
    <subcellularLocation>
        <location evidence="7">Cell membrane</location>
        <topology evidence="7">Peripheral membrane protein</topology>
    </subcellularLocation>
    <subcellularLocation>
        <location evidence="1">Membrane</location>
    </subcellularLocation>
</comment>
<sequence length="212" mass="23515">MSSTAHHTPDVTGTALEEGADEIARTYAVALLNSAESQGETDAVLDELDELSADVFRDQPEFARLLSFGISDPERRDQLLTSAFEGRALPTVLRFLRVLNRRNRLRLIPAIAVTARAIWDRRNNRVPVAVKTAVPLDDSQRESLKHRLLALTGGATPMLSEEVEPEILGGLVVQVGDQLFDASIRGRLRRIRAELTRGRAGEIRRRTDLVTD</sequence>
<comment type="function">
    <text evidence="7">F(1)F(0) ATP synthase produces ATP from ADP in the presence of a proton or sodium gradient. F-type ATPases consist of two structural domains, F(1) containing the extramembraneous catalytic core and F(0) containing the membrane proton channel, linked together by a central stalk and a peripheral stalk. During catalysis, ATP synthesis in the catalytic domain of F(1) is coupled via a rotary mechanism of the central stalk subunits to proton translocation.</text>
</comment>
<protein>
    <recommendedName>
        <fullName evidence="7">ATP synthase subunit delta</fullName>
    </recommendedName>
    <alternativeName>
        <fullName evidence="7">ATP synthase F(1) sector subunit delta</fullName>
    </alternativeName>
    <alternativeName>
        <fullName evidence="7">F-type ATPase subunit delta</fullName>
        <shortName evidence="7">F-ATPase subunit delta</shortName>
    </alternativeName>
</protein>
<keyword evidence="7" id="KW-0139">CF(1)</keyword>
<evidence type="ECO:0000256" key="5">
    <source>
        <dbReference type="ARBA" id="ARBA00023136"/>
    </source>
</evidence>
<reference evidence="8 9" key="1">
    <citation type="submission" date="2019-02" db="EMBL/GenBank/DDBJ databases">
        <title>Deep-cultivation of Planctomycetes and their phenomic and genomic characterization uncovers novel biology.</title>
        <authorList>
            <person name="Wiegand S."/>
            <person name="Jogler M."/>
            <person name="Boedeker C."/>
            <person name="Pinto D."/>
            <person name="Vollmers J."/>
            <person name="Rivas-Marin E."/>
            <person name="Kohn T."/>
            <person name="Peeters S.H."/>
            <person name="Heuer A."/>
            <person name="Rast P."/>
            <person name="Oberbeckmann S."/>
            <person name="Bunk B."/>
            <person name="Jeske O."/>
            <person name="Meyerdierks A."/>
            <person name="Storesund J.E."/>
            <person name="Kallscheuer N."/>
            <person name="Luecker S."/>
            <person name="Lage O.M."/>
            <person name="Pohl T."/>
            <person name="Merkel B.J."/>
            <person name="Hornburger P."/>
            <person name="Mueller R.-W."/>
            <person name="Bruemmer F."/>
            <person name="Labrenz M."/>
            <person name="Spormann A.M."/>
            <person name="Op den Camp H."/>
            <person name="Overmann J."/>
            <person name="Amann R."/>
            <person name="Jetten M.S.M."/>
            <person name="Mascher T."/>
            <person name="Medema M.H."/>
            <person name="Devos D.P."/>
            <person name="Kaster A.-K."/>
            <person name="Ovreas L."/>
            <person name="Rohde M."/>
            <person name="Galperin M.Y."/>
            <person name="Jogler C."/>
        </authorList>
    </citation>
    <scope>NUCLEOTIDE SEQUENCE [LARGE SCALE GENOMIC DNA]</scope>
    <source>
        <strain evidence="8 9">ElP</strain>
    </source>
</reference>
<dbReference type="KEGG" id="tpla:ElP_49740"/>